<keyword evidence="1 4" id="KW-0812">Transmembrane</keyword>
<dbReference type="PANTHER" id="PTHR23526:SF1">
    <property type="entry name" value="MAJOR FACILITATOR SUPERFAMILY MFS_1"/>
    <property type="match status" value="1"/>
</dbReference>
<evidence type="ECO:0000313" key="6">
    <source>
        <dbReference type="EMBL" id="TMV09998.1"/>
    </source>
</evidence>
<dbReference type="Proteomes" id="UP001193035">
    <property type="component" value="Unassembled WGS sequence"/>
</dbReference>
<organism evidence="6 7">
    <name type="scientific">Ruegeria sediminis</name>
    <dbReference type="NCBI Taxonomy" id="2583820"/>
    <lineage>
        <taxon>Bacteria</taxon>
        <taxon>Pseudomonadati</taxon>
        <taxon>Pseudomonadota</taxon>
        <taxon>Alphaproteobacteria</taxon>
        <taxon>Rhodobacterales</taxon>
        <taxon>Roseobacteraceae</taxon>
        <taxon>Ruegeria</taxon>
    </lineage>
</organism>
<feature type="transmembrane region" description="Helical" evidence="4">
    <location>
        <begin position="323"/>
        <end position="346"/>
    </location>
</feature>
<dbReference type="InterPro" id="IPR011701">
    <property type="entry name" value="MFS"/>
</dbReference>
<feature type="transmembrane region" description="Helical" evidence="4">
    <location>
        <begin position="107"/>
        <end position="130"/>
    </location>
</feature>
<proteinExistence type="predicted"/>
<gene>
    <name evidence="6" type="ORF">FGK63_02720</name>
</gene>
<evidence type="ECO:0000256" key="2">
    <source>
        <dbReference type="ARBA" id="ARBA00022989"/>
    </source>
</evidence>
<evidence type="ECO:0000256" key="3">
    <source>
        <dbReference type="ARBA" id="ARBA00023136"/>
    </source>
</evidence>
<sequence length="410" mass="43230">MARDSEETRFWRIAGAGAAFQGGSAAVDSATVVASLVHMLTGSALAVGYASAVLRLGWLLPQLFVGYLAGRTERRMPFYAVGAYGRAIAVALIGLLLWWGADWPPVPLALALLALWSIYAFISGVVAVPYNDIVGRAIPSERRSRMLAWRFFGGGILAVLVAGLLRLALNTMPPLTAYALIFGLGAGLMIVSATLFVSAGEPPAVATAPRDRSADLAAFLREGLSTLRQDRRFRLYLIFQWLGAATLMALPFYVVMAARQGLGAAEVGTMLAAQTFGALASNPVWGRIGDHTGKLRLLQIVAVVRMGPPVLVLMLAAMDSGLAGYAVLFFLIGAMMNGVTIGYLGFLMEISPDDRRPAYSAWFNSFAAPAALAPLLGGALAGVIAIEAVFIVAIFAALAQIAVGLRLSQG</sequence>
<name>A0ABY2X4I9_9RHOB</name>
<feature type="transmembrane region" description="Helical" evidence="4">
    <location>
        <begin position="46"/>
        <end position="69"/>
    </location>
</feature>
<evidence type="ECO:0000313" key="7">
    <source>
        <dbReference type="Proteomes" id="UP001193035"/>
    </source>
</evidence>
<keyword evidence="2 4" id="KW-1133">Transmembrane helix</keyword>
<feature type="transmembrane region" description="Helical" evidence="4">
    <location>
        <begin position="235"/>
        <end position="255"/>
    </location>
</feature>
<evidence type="ECO:0000256" key="1">
    <source>
        <dbReference type="ARBA" id="ARBA00022692"/>
    </source>
</evidence>
<keyword evidence="3 4" id="KW-0472">Membrane</keyword>
<feature type="transmembrane region" description="Helical" evidence="4">
    <location>
        <begin position="151"/>
        <end position="169"/>
    </location>
</feature>
<keyword evidence="7" id="KW-1185">Reference proteome</keyword>
<feature type="transmembrane region" description="Helical" evidence="4">
    <location>
        <begin position="175"/>
        <end position="197"/>
    </location>
</feature>
<dbReference type="PANTHER" id="PTHR23526">
    <property type="entry name" value="INTEGRAL MEMBRANE TRANSPORT PROTEIN-RELATED"/>
    <property type="match status" value="1"/>
</dbReference>
<accession>A0ABY2X4I9</accession>
<dbReference type="InterPro" id="IPR020846">
    <property type="entry name" value="MFS_dom"/>
</dbReference>
<evidence type="ECO:0000256" key="4">
    <source>
        <dbReference type="SAM" id="Phobius"/>
    </source>
</evidence>
<dbReference type="EMBL" id="VCPD01000001">
    <property type="protein sequence ID" value="TMV09998.1"/>
    <property type="molecule type" value="Genomic_DNA"/>
</dbReference>
<feature type="transmembrane region" description="Helical" evidence="4">
    <location>
        <begin position="358"/>
        <end position="377"/>
    </location>
</feature>
<protein>
    <submittedName>
        <fullName evidence="6">MFS transporter</fullName>
    </submittedName>
</protein>
<evidence type="ECO:0000259" key="5">
    <source>
        <dbReference type="PROSITE" id="PS50850"/>
    </source>
</evidence>
<dbReference type="Pfam" id="PF07690">
    <property type="entry name" value="MFS_1"/>
    <property type="match status" value="1"/>
</dbReference>
<dbReference type="InterPro" id="IPR036259">
    <property type="entry name" value="MFS_trans_sf"/>
</dbReference>
<dbReference type="RefSeq" id="WP_138840057.1">
    <property type="nucleotide sequence ID" value="NZ_VCPD01000001.1"/>
</dbReference>
<feature type="transmembrane region" description="Helical" evidence="4">
    <location>
        <begin position="81"/>
        <end position="101"/>
    </location>
</feature>
<feature type="domain" description="Major facilitator superfamily (MFS) profile" evidence="5">
    <location>
        <begin position="1"/>
        <end position="410"/>
    </location>
</feature>
<feature type="transmembrane region" description="Helical" evidence="4">
    <location>
        <begin position="383"/>
        <end position="405"/>
    </location>
</feature>
<dbReference type="PROSITE" id="PS50850">
    <property type="entry name" value="MFS"/>
    <property type="match status" value="1"/>
</dbReference>
<reference evidence="6 7" key="1">
    <citation type="submission" date="2019-05" db="EMBL/GenBank/DDBJ databases">
        <title>Ruegeria sp. nov., isolated from tidal flat.</title>
        <authorList>
            <person name="Kim W."/>
        </authorList>
    </citation>
    <scope>NUCLEOTIDE SEQUENCE [LARGE SCALE GENOMIC DNA]</scope>
    <source>
        <strain evidence="6 7">CAU 1488</strain>
    </source>
</reference>
<dbReference type="Gene3D" id="1.20.1250.20">
    <property type="entry name" value="MFS general substrate transporter like domains"/>
    <property type="match status" value="1"/>
</dbReference>
<comment type="caution">
    <text evidence="6">The sequence shown here is derived from an EMBL/GenBank/DDBJ whole genome shotgun (WGS) entry which is preliminary data.</text>
</comment>
<dbReference type="SUPFAM" id="SSF103473">
    <property type="entry name" value="MFS general substrate transporter"/>
    <property type="match status" value="1"/>
</dbReference>
<dbReference type="InterPro" id="IPR052528">
    <property type="entry name" value="Sugar_transport-like"/>
</dbReference>